<dbReference type="InterPro" id="IPR013087">
    <property type="entry name" value="Znf_C2H2_type"/>
</dbReference>
<keyword evidence="4" id="KW-0540">Nuclease</keyword>
<evidence type="ECO:0000256" key="5">
    <source>
        <dbReference type="ARBA" id="ARBA00022801"/>
    </source>
</evidence>
<proteinExistence type="inferred from homology"/>
<protein>
    <recommendedName>
        <fullName evidence="3">RNA exonuclease 4</fullName>
    </recommendedName>
</protein>
<evidence type="ECO:0000256" key="3">
    <source>
        <dbReference type="ARBA" id="ARBA00016937"/>
    </source>
</evidence>
<name>A0ABD2R9E7_9SOLN</name>
<dbReference type="Gene3D" id="3.30.420.10">
    <property type="entry name" value="Ribonuclease H-like superfamily/Ribonuclease H"/>
    <property type="match status" value="1"/>
</dbReference>
<dbReference type="InterPro" id="IPR047021">
    <property type="entry name" value="REXO1/3/4-like"/>
</dbReference>
<dbReference type="EMBL" id="JBJKTR010000021">
    <property type="protein sequence ID" value="KAL3328427.1"/>
    <property type="molecule type" value="Genomic_DNA"/>
</dbReference>
<dbReference type="SUPFAM" id="SSF53098">
    <property type="entry name" value="Ribonuclease H-like"/>
    <property type="match status" value="1"/>
</dbReference>
<dbReference type="InterPro" id="IPR037431">
    <property type="entry name" value="REX4_DEDDh_dom"/>
</dbReference>
<dbReference type="SMART" id="SM00479">
    <property type="entry name" value="EXOIII"/>
    <property type="match status" value="1"/>
</dbReference>
<dbReference type="PROSITE" id="PS00028">
    <property type="entry name" value="ZINC_FINGER_C2H2_1"/>
    <property type="match status" value="1"/>
</dbReference>
<comment type="caution">
    <text evidence="10">The sequence shown here is derived from an EMBL/GenBank/DDBJ whole genome shotgun (WGS) entry which is preliminary data.</text>
</comment>
<dbReference type="Pfam" id="PF00929">
    <property type="entry name" value="RNase_T"/>
    <property type="match status" value="1"/>
</dbReference>
<dbReference type="SMART" id="SM00355">
    <property type="entry name" value="ZnF_C2H2"/>
    <property type="match status" value="2"/>
</dbReference>
<dbReference type="InterPro" id="IPR036397">
    <property type="entry name" value="RNaseH_sf"/>
</dbReference>
<dbReference type="Proteomes" id="UP001627284">
    <property type="component" value="Unassembled WGS sequence"/>
</dbReference>
<keyword evidence="7" id="KW-0539">Nucleus</keyword>
<dbReference type="Gene3D" id="3.30.160.60">
    <property type="entry name" value="Classic Zinc Finger"/>
    <property type="match status" value="1"/>
</dbReference>
<dbReference type="GO" id="GO:0005634">
    <property type="term" value="C:nucleus"/>
    <property type="evidence" value="ECO:0007669"/>
    <property type="project" value="UniProtKB-SubCell"/>
</dbReference>
<dbReference type="PANTHER" id="PTHR12801:SF123">
    <property type="entry name" value="RNA EXONUCLEASE 4"/>
    <property type="match status" value="1"/>
</dbReference>
<organism evidence="10 11">
    <name type="scientific">Solanum stoloniferum</name>
    <dbReference type="NCBI Taxonomy" id="62892"/>
    <lineage>
        <taxon>Eukaryota</taxon>
        <taxon>Viridiplantae</taxon>
        <taxon>Streptophyta</taxon>
        <taxon>Embryophyta</taxon>
        <taxon>Tracheophyta</taxon>
        <taxon>Spermatophyta</taxon>
        <taxon>Magnoliopsida</taxon>
        <taxon>eudicotyledons</taxon>
        <taxon>Gunneridae</taxon>
        <taxon>Pentapetalae</taxon>
        <taxon>asterids</taxon>
        <taxon>lamiids</taxon>
        <taxon>Solanales</taxon>
        <taxon>Solanaceae</taxon>
        <taxon>Solanoideae</taxon>
        <taxon>Solaneae</taxon>
        <taxon>Solanum</taxon>
    </lineage>
</organism>
<comment type="subcellular location">
    <subcellularLocation>
        <location evidence="1">Nucleus</location>
    </subcellularLocation>
</comment>
<keyword evidence="8" id="KW-0862">Zinc</keyword>
<evidence type="ECO:0000256" key="7">
    <source>
        <dbReference type="ARBA" id="ARBA00023242"/>
    </source>
</evidence>
<evidence type="ECO:0000313" key="10">
    <source>
        <dbReference type="EMBL" id="KAL3328427.1"/>
    </source>
</evidence>
<keyword evidence="6" id="KW-0269">Exonuclease</keyword>
<evidence type="ECO:0000256" key="8">
    <source>
        <dbReference type="PROSITE-ProRule" id="PRU00042"/>
    </source>
</evidence>
<comment type="similarity">
    <text evidence="2">Belongs to the REXO4 family.</text>
</comment>
<dbReference type="InterPro" id="IPR013520">
    <property type="entry name" value="Ribonucl_H"/>
</dbReference>
<dbReference type="PROSITE" id="PS50157">
    <property type="entry name" value="ZINC_FINGER_C2H2_2"/>
    <property type="match status" value="1"/>
</dbReference>
<keyword evidence="11" id="KW-1185">Reference proteome</keyword>
<evidence type="ECO:0000256" key="4">
    <source>
        <dbReference type="ARBA" id="ARBA00022722"/>
    </source>
</evidence>
<feature type="domain" description="C2H2-type" evidence="9">
    <location>
        <begin position="41"/>
        <end position="70"/>
    </location>
</feature>
<sequence>MVLVKKPIFSCFNSNIRFIGYQNVEVEPSEIPLQPQSTTRHKCPACYKQCKEKEHIIEHMRTSHHSVHDPKCGVCNKHCKSFESLREHIAGPLAKVSCSSVFAERGCILCLKICSSVDSLNEHKETCRLTTPQPIEKVEMHRSADEMINIRGQEVVAIDCVMVGGGWSQELCAMVCLVGEDEKIIFQTYVLPPTPVADYRYEITGITEENLQNAMPLEEVRERIRQILYSGEPIGRVLVGHNLETNLRCLKLSYFDHLQRDTATYQPLMKTNLFSHSLKYLTKTYLGYDIQVGFHDPYQDAVSAMRLYKRMCSQDHPMVRVSNSPDQRFISCSDPWTSVAHERMTIEELLAISRENYECWCLDSQESNY</sequence>
<evidence type="ECO:0000256" key="6">
    <source>
        <dbReference type="ARBA" id="ARBA00022839"/>
    </source>
</evidence>
<keyword evidence="8" id="KW-0479">Metal-binding</keyword>
<keyword evidence="8" id="KW-0863">Zinc-finger</keyword>
<dbReference type="GO" id="GO:0008270">
    <property type="term" value="F:zinc ion binding"/>
    <property type="evidence" value="ECO:0007669"/>
    <property type="project" value="UniProtKB-KW"/>
</dbReference>
<dbReference type="CDD" id="cd06144">
    <property type="entry name" value="REX4_like"/>
    <property type="match status" value="1"/>
</dbReference>
<gene>
    <name evidence="10" type="ORF">AABB24_035855</name>
</gene>
<accession>A0ABD2R9E7</accession>
<keyword evidence="5" id="KW-0378">Hydrolase</keyword>
<evidence type="ECO:0000259" key="9">
    <source>
        <dbReference type="PROSITE" id="PS50157"/>
    </source>
</evidence>
<reference evidence="10 11" key="1">
    <citation type="submission" date="2024-05" db="EMBL/GenBank/DDBJ databases">
        <title>De novo assembly of an allotetraploid wild potato.</title>
        <authorList>
            <person name="Hosaka A.J."/>
        </authorList>
    </citation>
    <scope>NUCLEOTIDE SEQUENCE [LARGE SCALE GENOMIC DNA]</scope>
    <source>
        <tissue evidence="10">Young leaves</tissue>
    </source>
</reference>
<dbReference type="InterPro" id="IPR012337">
    <property type="entry name" value="RNaseH-like_sf"/>
</dbReference>
<evidence type="ECO:0000256" key="1">
    <source>
        <dbReference type="ARBA" id="ARBA00004123"/>
    </source>
</evidence>
<evidence type="ECO:0000256" key="2">
    <source>
        <dbReference type="ARBA" id="ARBA00010489"/>
    </source>
</evidence>
<dbReference type="GO" id="GO:0004527">
    <property type="term" value="F:exonuclease activity"/>
    <property type="evidence" value="ECO:0007669"/>
    <property type="project" value="UniProtKB-KW"/>
</dbReference>
<dbReference type="PANTHER" id="PTHR12801">
    <property type="entry name" value="RNA EXONUCLEASE REXO1 / RECO3 FAMILY MEMBER-RELATED"/>
    <property type="match status" value="1"/>
</dbReference>
<evidence type="ECO:0000313" key="11">
    <source>
        <dbReference type="Proteomes" id="UP001627284"/>
    </source>
</evidence>
<dbReference type="AlphaFoldDB" id="A0ABD2R9E7"/>